<feature type="binding site" evidence="5">
    <location>
        <position position="157"/>
    </location>
    <ligand>
        <name>Mg(2+)</name>
        <dbReference type="ChEBI" id="CHEBI:18420"/>
    </ligand>
</feature>
<evidence type="ECO:0000256" key="4">
    <source>
        <dbReference type="PIRSR" id="PIRSR015582-1"/>
    </source>
</evidence>
<evidence type="ECO:0000256" key="3">
    <source>
        <dbReference type="ARBA" id="ARBA00022842"/>
    </source>
</evidence>
<dbReference type="SUPFAM" id="SSF51621">
    <property type="entry name" value="Phosphoenolpyruvate/pyruvate domain"/>
    <property type="match status" value="1"/>
</dbReference>
<protein>
    <submittedName>
        <fullName evidence="7">Aldolase</fullName>
    </submittedName>
</protein>
<evidence type="ECO:0000313" key="8">
    <source>
        <dbReference type="Proteomes" id="UP000053171"/>
    </source>
</evidence>
<dbReference type="GO" id="GO:0006107">
    <property type="term" value="P:oxaloacetate metabolic process"/>
    <property type="evidence" value="ECO:0007669"/>
    <property type="project" value="TreeGrafter"/>
</dbReference>
<feature type="domain" description="HpcH/HpaI aldolase/citrate lyase" evidence="6">
    <location>
        <begin position="21"/>
        <end position="222"/>
    </location>
</feature>
<feature type="binding site" evidence="4">
    <location>
        <position position="77"/>
    </location>
    <ligand>
        <name>substrate</name>
    </ligand>
</feature>
<sequence length="283" mass="30594">MPHTFHRNERAAQLPARLSRSWLLTSAANEDSFEPNYESEADSIILDLEDGTPADQKDSARERVVRALNSGMRAWVRVNAITTDQWSEDLAALSEAEGLRGIVLAETEQPDHITRTAMMSRAGTPVIGLIESAVGLVNAVDIAKAPGTFRLAFGTGDFRKDTGISDDPMAMAHARSTLVIASRVGNLPGPIDGPANGVDEAGLREACRITATMGMTGKLTLDPGQTDAINRGLAPSEEEISWAREMLKKEKDGAVPKEGSYLPRLARARKVSTLAQTYGLWRD</sequence>
<gene>
    <name evidence="7" type="ORF">AN277_0207980</name>
</gene>
<evidence type="ECO:0000256" key="5">
    <source>
        <dbReference type="PIRSR" id="PIRSR015582-2"/>
    </source>
</evidence>
<dbReference type="InterPro" id="IPR005000">
    <property type="entry name" value="Aldolase/citrate-lyase_domain"/>
</dbReference>
<dbReference type="Gene3D" id="3.20.20.60">
    <property type="entry name" value="Phosphoenolpyruvate-binding domains"/>
    <property type="match status" value="1"/>
</dbReference>
<dbReference type="GO" id="GO:0000287">
    <property type="term" value="F:magnesium ion binding"/>
    <property type="evidence" value="ECO:0007669"/>
    <property type="project" value="TreeGrafter"/>
</dbReference>
<evidence type="ECO:0000313" key="7">
    <source>
        <dbReference type="EMBL" id="OAX51617.1"/>
    </source>
</evidence>
<accession>A0A147EAL4</accession>
<dbReference type="GO" id="GO:0003824">
    <property type="term" value="F:catalytic activity"/>
    <property type="evidence" value="ECO:0007669"/>
    <property type="project" value="InterPro"/>
</dbReference>
<keyword evidence="8" id="KW-1185">Reference proteome</keyword>
<comment type="caution">
    <text evidence="7">The sequence shown here is derived from an EMBL/GenBank/DDBJ whole genome shotgun (WGS) entry which is preliminary data.</text>
</comment>
<comment type="cofactor">
    <cofactor evidence="1">
        <name>Mg(2+)</name>
        <dbReference type="ChEBI" id="CHEBI:18420"/>
    </cofactor>
</comment>
<dbReference type="AlphaFoldDB" id="A0A147EAL4"/>
<organism evidence="7 8">
    <name type="scientific">Rothia kristinae</name>
    <dbReference type="NCBI Taxonomy" id="37923"/>
    <lineage>
        <taxon>Bacteria</taxon>
        <taxon>Bacillati</taxon>
        <taxon>Actinomycetota</taxon>
        <taxon>Actinomycetes</taxon>
        <taxon>Micrococcales</taxon>
        <taxon>Micrococcaceae</taxon>
        <taxon>Rothia</taxon>
    </lineage>
</organism>
<dbReference type="Proteomes" id="UP000053171">
    <property type="component" value="Unassembled WGS sequence"/>
</dbReference>
<proteinExistence type="predicted"/>
<dbReference type="RefSeq" id="WP_058731364.1">
    <property type="nucleotide sequence ID" value="NZ_CP113782.1"/>
</dbReference>
<evidence type="ECO:0000256" key="1">
    <source>
        <dbReference type="ARBA" id="ARBA00001946"/>
    </source>
</evidence>
<keyword evidence="3 5" id="KW-0460">Magnesium</keyword>
<reference evidence="7" key="1">
    <citation type="submission" date="2016-06" db="EMBL/GenBank/DDBJ databases">
        <title>Identification of putative biosynthetic pathways for the production of bioactive secondary metabolites by the marine actinomycete Kocuria kristinae RUTW2-3.</title>
        <authorList>
            <person name="Waterworth S.C."/>
            <person name="Walmsley T.A."/>
            <person name="Matongo T."/>
            <person name="Davies-Coleman M.T."/>
            <person name="Dorrington R.A."/>
        </authorList>
    </citation>
    <scope>NUCLEOTIDE SEQUENCE [LARGE SCALE GENOMIC DNA]</scope>
    <source>
        <strain evidence="7">RUTW2-3</strain>
    </source>
</reference>
<dbReference type="PATRIC" id="fig|37923.10.peg.789"/>
<dbReference type="InterPro" id="IPR040442">
    <property type="entry name" value="Pyrv_kinase-like_dom_sf"/>
</dbReference>
<keyword evidence="2 5" id="KW-0479">Metal-binding</keyword>
<name>A0A147EAL4_9MICC</name>
<dbReference type="PANTHER" id="PTHR32308">
    <property type="entry name" value="LYASE BETA SUBUNIT, PUTATIVE (AFU_ORTHOLOGUE AFUA_4G13030)-RELATED"/>
    <property type="match status" value="1"/>
</dbReference>
<dbReference type="EMBL" id="LJBJ02000015">
    <property type="protein sequence ID" value="OAX51617.1"/>
    <property type="molecule type" value="Genomic_DNA"/>
</dbReference>
<dbReference type="InterPro" id="IPR015813">
    <property type="entry name" value="Pyrv/PenolPyrv_kinase-like_dom"/>
</dbReference>
<dbReference type="InterPro" id="IPR011206">
    <property type="entry name" value="Citrate_lyase_beta/mcl1/mcl2"/>
</dbReference>
<feature type="binding site" evidence="4">
    <location>
        <position position="131"/>
    </location>
    <ligand>
        <name>substrate</name>
    </ligand>
</feature>
<dbReference type="PIRSF" id="PIRSF015582">
    <property type="entry name" value="Cit_lyase_B"/>
    <property type="match status" value="1"/>
</dbReference>
<dbReference type="PANTHER" id="PTHR32308:SF10">
    <property type="entry name" value="CITRATE LYASE SUBUNIT BETA"/>
    <property type="match status" value="1"/>
</dbReference>
<evidence type="ECO:0000259" key="6">
    <source>
        <dbReference type="Pfam" id="PF03328"/>
    </source>
</evidence>
<dbReference type="Pfam" id="PF03328">
    <property type="entry name" value="HpcH_HpaI"/>
    <property type="match status" value="1"/>
</dbReference>
<feature type="binding site" evidence="5">
    <location>
        <position position="131"/>
    </location>
    <ligand>
        <name>Mg(2+)</name>
        <dbReference type="ChEBI" id="CHEBI:18420"/>
    </ligand>
</feature>
<evidence type="ECO:0000256" key="2">
    <source>
        <dbReference type="ARBA" id="ARBA00022723"/>
    </source>
</evidence>